<dbReference type="InterPro" id="IPR001991">
    <property type="entry name" value="Na-dicarboxylate_symporter"/>
</dbReference>
<dbReference type="AlphaFoldDB" id="A0AAN9FUG6"/>
<evidence type="ECO:0000313" key="9">
    <source>
        <dbReference type="Proteomes" id="UP001381693"/>
    </source>
</evidence>
<evidence type="ECO:0000256" key="5">
    <source>
        <dbReference type="ARBA" id="ARBA00022989"/>
    </source>
</evidence>
<dbReference type="Gene3D" id="1.10.3860.10">
    <property type="entry name" value="Sodium:dicarboxylate symporter"/>
    <property type="match status" value="1"/>
</dbReference>
<evidence type="ECO:0000256" key="2">
    <source>
        <dbReference type="ARBA" id="ARBA00006148"/>
    </source>
</evidence>
<protein>
    <recommendedName>
        <fullName evidence="7">Amino acid transporter</fullName>
    </recommendedName>
</protein>
<keyword evidence="9" id="KW-1185">Reference proteome</keyword>
<comment type="similarity">
    <text evidence="2 7">Belongs to the dicarboxylate/amino acid:cation symporter (DAACS) (TC 2.A.23) family.</text>
</comment>
<evidence type="ECO:0000256" key="1">
    <source>
        <dbReference type="ARBA" id="ARBA00004141"/>
    </source>
</evidence>
<dbReference type="GO" id="GO:0015501">
    <property type="term" value="F:glutamate:sodium symporter activity"/>
    <property type="evidence" value="ECO:0007669"/>
    <property type="project" value="TreeGrafter"/>
</dbReference>
<feature type="transmembrane region" description="Helical" evidence="7">
    <location>
        <begin position="6"/>
        <end position="27"/>
    </location>
</feature>
<evidence type="ECO:0000256" key="7">
    <source>
        <dbReference type="RuleBase" id="RU361216"/>
    </source>
</evidence>
<keyword evidence="6 7" id="KW-0472">Membrane</keyword>
<dbReference type="GO" id="GO:0005886">
    <property type="term" value="C:plasma membrane"/>
    <property type="evidence" value="ECO:0007669"/>
    <property type="project" value="TreeGrafter"/>
</dbReference>
<comment type="caution">
    <text evidence="8">The sequence shown here is derived from an EMBL/GenBank/DDBJ whole genome shotgun (WGS) entry which is preliminary data.</text>
</comment>
<comment type="caution">
    <text evidence="7">Lacks conserved residue(s) required for the propagation of feature annotation.</text>
</comment>
<sequence length="152" mass="16695">MGTCALGYYFSTTIFAAMLGITMVTTIHPGDPSILVGGSQAPQEPAEEPQILDALLDIIRNMFPDNLVMASFSSTKTVYKKVEPVIRHTNETLEALNSSLLNGTAANVTTPEDKYVRSLIHSDGMNVMGSFTLFRSFMNVLHFELCYLLVLN</sequence>
<gene>
    <name evidence="8" type="primary">SLC1A2_2</name>
    <name evidence="8" type="ORF">SK128_017411</name>
</gene>
<organism evidence="8 9">
    <name type="scientific">Halocaridina rubra</name>
    <name type="common">Hawaiian red shrimp</name>
    <dbReference type="NCBI Taxonomy" id="373956"/>
    <lineage>
        <taxon>Eukaryota</taxon>
        <taxon>Metazoa</taxon>
        <taxon>Ecdysozoa</taxon>
        <taxon>Arthropoda</taxon>
        <taxon>Crustacea</taxon>
        <taxon>Multicrustacea</taxon>
        <taxon>Malacostraca</taxon>
        <taxon>Eumalacostraca</taxon>
        <taxon>Eucarida</taxon>
        <taxon>Decapoda</taxon>
        <taxon>Pleocyemata</taxon>
        <taxon>Caridea</taxon>
        <taxon>Atyoidea</taxon>
        <taxon>Atyidae</taxon>
        <taxon>Halocaridina</taxon>
    </lineage>
</organism>
<dbReference type="GO" id="GO:0005313">
    <property type="term" value="F:L-glutamate transmembrane transporter activity"/>
    <property type="evidence" value="ECO:0007669"/>
    <property type="project" value="TreeGrafter"/>
</dbReference>
<dbReference type="InterPro" id="IPR036458">
    <property type="entry name" value="Na:dicarbo_symporter_sf"/>
</dbReference>
<proteinExistence type="inferred from homology"/>
<comment type="subcellular location">
    <subcellularLocation>
        <location evidence="1 7">Membrane</location>
        <topology evidence="1 7">Multi-pass membrane protein</topology>
    </subcellularLocation>
</comment>
<reference evidence="8 9" key="1">
    <citation type="submission" date="2023-11" db="EMBL/GenBank/DDBJ databases">
        <title>Halocaridina rubra genome assembly.</title>
        <authorList>
            <person name="Smith C."/>
        </authorList>
    </citation>
    <scope>NUCLEOTIDE SEQUENCE [LARGE SCALE GENOMIC DNA]</scope>
    <source>
        <strain evidence="8">EP-1</strain>
        <tissue evidence="8">Whole</tissue>
    </source>
</reference>
<name>A0AAN9FUG6_HALRR</name>
<accession>A0AAN9FUG6</accession>
<dbReference type="PRINTS" id="PR00173">
    <property type="entry name" value="EDTRNSPORT"/>
</dbReference>
<evidence type="ECO:0000256" key="4">
    <source>
        <dbReference type="ARBA" id="ARBA00022692"/>
    </source>
</evidence>
<evidence type="ECO:0000256" key="6">
    <source>
        <dbReference type="ARBA" id="ARBA00023136"/>
    </source>
</evidence>
<evidence type="ECO:0000313" key="8">
    <source>
        <dbReference type="EMBL" id="KAK7086747.1"/>
    </source>
</evidence>
<keyword evidence="7" id="KW-0769">Symport</keyword>
<evidence type="ECO:0000256" key="3">
    <source>
        <dbReference type="ARBA" id="ARBA00022448"/>
    </source>
</evidence>
<keyword evidence="4 7" id="KW-0812">Transmembrane</keyword>
<dbReference type="PANTHER" id="PTHR11958">
    <property type="entry name" value="SODIUM/DICARBOXYLATE SYMPORTER-RELATED"/>
    <property type="match status" value="1"/>
</dbReference>
<keyword evidence="3 7" id="KW-0813">Transport</keyword>
<dbReference type="InterPro" id="IPR050746">
    <property type="entry name" value="DAACS"/>
</dbReference>
<dbReference type="EMBL" id="JAXCGZ010000090">
    <property type="protein sequence ID" value="KAK7086747.1"/>
    <property type="molecule type" value="Genomic_DNA"/>
</dbReference>
<dbReference type="Proteomes" id="UP001381693">
    <property type="component" value="Unassembled WGS sequence"/>
</dbReference>
<dbReference type="PANTHER" id="PTHR11958:SF99">
    <property type="entry name" value="SODIUM-DEPENDENT EXCITATORY AMINO ACID TRANSPORTER GLT-6-RELATED"/>
    <property type="match status" value="1"/>
</dbReference>
<dbReference type="Pfam" id="PF00375">
    <property type="entry name" value="SDF"/>
    <property type="match status" value="1"/>
</dbReference>
<keyword evidence="5 7" id="KW-1133">Transmembrane helix</keyword>
<dbReference type="SUPFAM" id="SSF118215">
    <property type="entry name" value="Proton glutamate symport protein"/>
    <property type="match status" value="1"/>
</dbReference>
<dbReference type="GO" id="GO:0015175">
    <property type="term" value="F:neutral L-amino acid transmembrane transporter activity"/>
    <property type="evidence" value="ECO:0007669"/>
    <property type="project" value="TreeGrafter"/>
</dbReference>